<accession>A0AAD3S039</accession>
<keyword evidence="2" id="KW-1185">Reference proteome</keyword>
<evidence type="ECO:0000313" key="2">
    <source>
        <dbReference type="Proteomes" id="UP001279734"/>
    </source>
</evidence>
<reference evidence="1" key="1">
    <citation type="submission" date="2023-05" db="EMBL/GenBank/DDBJ databases">
        <title>Nepenthes gracilis genome sequencing.</title>
        <authorList>
            <person name="Fukushima K."/>
        </authorList>
    </citation>
    <scope>NUCLEOTIDE SEQUENCE</scope>
    <source>
        <strain evidence="1">SING2019-196</strain>
    </source>
</reference>
<protein>
    <submittedName>
        <fullName evidence="1">Uncharacterized protein</fullName>
    </submittedName>
</protein>
<dbReference type="Proteomes" id="UP001279734">
    <property type="component" value="Unassembled WGS sequence"/>
</dbReference>
<evidence type="ECO:0000313" key="1">
    <source>
        <dbReference type="EMBL" id="GMH01916.1"/>
    </source>
</evidence>
<organism evidence="1 2">
    <name type="scientific">Nepenthes gracilis</name>
    <name type="common">Slender pitcher plant</name>
    <dbReference type="NCBI Taxonomy" id="150966"/>
    <lineage>
        <taxon>Eukaryota</taxon>
        <taxon>Viridiplantae</taxon>
        <taxon>Streptophyta</taxon>
        <taxon>Embryophyta</taxon>
        <taxon>Tracheophyta</taxon>
        <taxon>Spermatophyta</taxon>
        <taxon>Magnoliopsida</taxon>
        <taxon>eudicotyledons</taxon>
        <taxon>Gunneridae</taxon>
        <taxon>Pentapetalae</taxon>
        <taxon>Caryophyllales</taxon>
        <taxon>Nepenthaceae</taxon>
        <taxon>Nepenthes</taxon>
    </lineage>
</organism>
<dbReference type="EMBL" id="BSYO01000003">
    <property type="protein sequence ID" value="GMH01916.1"/>
    <property type="molecule type" value="Genomic_DNA"/>
</dbReference>
<gene>
    <name evidence="1" type="ORF">Nepgr_003755</name>
</gene>
<dbReference type="AlphaFoldDB" id="A0AAD3S039"/>
<comment type="caution">
    <text evidence="1">The sequence shown here is derived from an EMBL/GenBank/DDBJ whole genome shotgun (WGS) entry which is preliminary data.</text>
</comment>
<sequence>MLSFSSQRFLFINPELAQLSLTPNSSSTPLPLPPVPPLKLPELMHDMDDEVLLSRASMVPMVNEFPFKEFRRWLSGS</sequence>
<proteinExistence type="predicted"/>
<name>A0AAD3S039_NEPGR</name>